<proteinExistence type="predicted"/>
<reference evidence="2" key="2">
    <citation type="journal article" date="2021" name="PeerJ">
        <title>Extensive microbial diversity within the chicken gut microbiome revealed by metagenomics and culture.</title>
        <authorList>
            <person name="Gilroy R."/>
            <person name="Ravi A."/>
            <person name="Getino M."/>
            <person name="Pursley I."/>
            <person name="Horton D.L."/>
            <person name="Alikhan N.F."/>
            <person name="Baker D."/>
            <person name="Gharbi K."/>
            <person name="Hall N."/>
            <person name="Watson M."/>
            <person name="Adriaenssens E.M."/>
            <person name="Foster-Nyarko E."/>
            <person name="Jarju S."/>
            <person name="Secka A."/>
            <person name="Antonio M."/>
            <person name="Oren A."/>
            <person name="Chaudhuri R.R."/>
            <person name="La Ragione R."/>
            <person name="Hildebrand F."/>
            <person name="Pallen M.J."/>
        </authorList>
    </citation>
    <scope>NUCLEOTIDE SEQUENCE</scope>
    <source>
        <strain evidence="2">G3-3990</strain>
    </source>
</reference>
<protein>
    <submittedName>
        <fullName evidence="2">DUF695 domain-containing protein</fullName>
    </submittedName>
</protein>
<dbReference type="AlphaFoldDB" id="A0A9D9HV85"/>
<dbReference type="Proteomes" id="UP000823641">
    <property type="component" value="Unassembled WGS sequence"/>
</dbReference>
<comment type="caution">
    <text evidence="2">The sequence shown here is derived from an EMBL/GenBank/DDBJ whole genome shotgun (WGS) entry which is preliminary data.</text>
</comment>
<dbReference type="Pfam" id="PF05117">
    <property type="entry name" value="DUF695"/>
    <property type="match status" value="1"/>
</dbReference>
<organism evidence="2 3">
    <name type="scientific">Candidatus Gallipaludibacter merdavium</name>
    <dbReference type="NCBI Taxonomy" id="2840839"/>
    <lineage>
        <taxon>Bacteria</taxon>
        <taxon>Pseudomonadati</taxon>
        <taxon>Bacteroidota</taxon>
        <taxon>Bacteroidia</taxon>
        <taxon>Bacteroidales</taxon>
        <taxon>Candidatus Gallipaludibacter</taxon>
    </lineage>
</organism>
<dbReference type="InterPro" id="IPR016097">
    <property type="entry name" value="DUF695"/>
</dbReference>
<gene>
    <name evidence="2" type="ORF">IAA73_09145</name>
</gene>
<feature type="domain" description="DUF695" evidence="1">
    <location>
        <begin position="13"/>
        <end position="137"/>
    </location>
</feature>
<evidence type="ECO:0000313" key="2">
    <source>
        <dbReference type="EMBL" id="MBO8460482.1"/>
    </source>
</evidence>
<name>A0A9D9HV85_9BACT</name>
<sequence length="144" mass="16873">MILKDNWFSAAAESDNGAPIFINGRMDLEAFKNSGKFNERVEIYWHYKKGFNEMPHDDEGKLMEEVLETLKKAMEKDKLAILTGVYTGNGERTLVFYTRTARVFGERLNETLAPFELLPIELYVEKDREWNEYNEMLEAQEYGE</sequence>
<accession>A0A9D9HV85</accession>
<reference evidence="2" key="1">
    <citation type="submission" date="2020-10" db="EMBL/GenBank/DDBJ databases">
        <authorList>
            <person name="Gilroy R."/>
        </authorList>
    </citation>
    <scope>NUCLEOTIDE SEQUENCE</scope>
    <source>
        <strain evidence="2">G3-3990</strain>
    </source>
</reference>
<dbReference type="EMBL" id="JADIMG010000087">
    <property type="protein sequence ID" value="MBO8460482.1"/>
    <property type="molecule type" value="Genomic_DNA"/>
</dbReference>
<evidence type="ECO:0000259" key="1">
    <source>
        <dbReference type="Pfam" id="PF05117"/>
    </source>
</evidence>
<evidence type="ECO:0000313" key="3">
    <source>
        <dbReference type="Proteomes" id="UP000823641"/>
    </source>
</evidence>